<evidence type="ECO:0000256" key="5">
    <source>
        <dbReference type="ARBA" id="ARBA00022917"/>
    </source>
</evidence>
<proteinExistence type="inferred from homology"/>
<dbReference type="RefSeq" id="WP_208231691.1">
    <property type="nucleotide sequence ID" value="NZ_JAGEVG010000001.1"/>
</dbReference>
<dbReference type="NCBIfam" id="TIGR00440">
    <property type="entry name" value="glnS"/>
    <property type="match status" value="1"/>
</dbReference>
<dbReference type="Gene3D" id="3.90.800.10">
    <property type="entry name" value="Glutamyl-tRNA Synthetase, Domain 3"/>
    <property type="match status" value="1"/>
</dbReference>
<evidence type="ECO:0000313" key="13">
    <source>
        <dbReference type="EMBL" id="MBO3096772.1"/>
    </source>
</evidence>
<dbReference type="PANTHER" id="PTHR43097">
    <property type="entry name" value="GLUTAMINE-TRNA LIGASE"/>
    <property type="match status" value="1"/>
</dbReference>
<dbReference type="InterPro" id="IPR050132">
    <property type="entry name" value="Gln/Glu-tRNA_Ligase"/>
</dbReference>
<dbReference type="SUPFAM" id="SSF52374">
    <property type="entry name" value="Nucleotidylyl transferase"/>
    <property type="match status" value="1"/>
</dbReference>
<dbReference type="InterPro" id="IPR020061">
    <property type="entry name" value="Glu_tRNA_lig_a-bdl"/>
</dbReference>
<dbReference type="PANTHER" id="PTHR43097:SF5">
    <property type="entry name" value="GLUTAMATE--TRNA LIGASE"/>
    <property type="match status" value="1"/>
</dbReference>
<dbReference type="Pfam" id="PF00749">
    <property type="entry name" value="tRNA-synt_1c"/>
    <property type="match status" value="1"/>
</dbReference>
<dbReference type="Pfam" id="PF03950">
    <property type="entry name" value="tRNA-synt_1c_C"/>
    <property type="match status" value="1"/>
</dbReference>
<protein>
    <recommendedName>
        <fullName evidence="7">Glutamine--tRNA ligase</fullName>
        <ecNumber evidence="7">6.1.1.18</ecNumber>
    </recommendedName>
</protein>
<gene>
    <name evidence="13" type="ORF">J4051_00700</name>
</gene>
<reference evidence="13 14" key="1">
    <citation type="submission" date="2021-03" db="EMBL/GenBank/DDBJ databases">
        <title>Gelidibacter sp. nov., isolated from costal sediment.</title>
        <authorList>
            <person name="Lun K.-Y."/>
        </authorList>
    </citation>
    <scope>NUCLEOTIDE SEQUENCE [LARGE SCALE GENOMIC DNA]</scope>
    <source>
        <strain evidence="13 14">DF109</strain>
    </source>
</reference>
<name>A0ABS3SPA9_9FLAO</name>
<evidence type="ECO:0000313" key="14">
    <source>
        <dbReference type="Proteomes" id="UP000681315"/>
    </source>
</evidence>
<dbReference type="InterPro" id="IPR014729">
    <property type="entry name" value="Rossmann-like_a/b/a_fold"/>
</dbReference>
<dbReference type="EC" id="6.1.1.18" evidence="7"/>
<keyword evidence="14" id="KW-1185">Reference proteome</keyword>
<dbReference type="InterPro" id="IPR020058">
    <property type="entry name" value="Glu/Gln-tRNA-synth_Ib_cat-dom"/>
</dbReference>
<dbReference type="NCBIfam" id="NF011291">
    <property type="entry name" value="PRK14703.1"/>
    <property type="match status" value="1"/>
</dbReference>
<dbReference type="InterPro" id="IPR020059">
    <property type="entry name" value="Glu/Gln-tRNA-synth_Ib_codon-bd"/>
</dbReference>
<dbReference type="PROSITE" id="PS00178">
    <property type="entry name" value="AA_TRNA_LIGASE_I"/>
    <property type="match status" value="1"/>
</dbReference>
<keyword evidence="3 8" id="KW-0547">Nucleotide-binding</keyword>
<evidence type="ECO:0000256" key="9">
    <source>
        <dbReference type="SAM" id="MobiDB-lite"/>
    </source>
</evidence>
<dbReference type="InterPro" id="IPR001412">
    <property type="entry name" value="aa-tRNA-synth_I_CS"/>
</dbReference>
<sequence length="669" mass="77402">MSEETKSLNFIEHIIEEDLAKGMSKEDLRFRFPPEPNGYLHIGHTKAIGISFGLGEKYNAPVNLRFDDTNPTKEEQEYVDAIKEDVAWLGYKWENEVYSSDYFQQLYDWAVQLIKEGKAYVDSQSSEAMAEQKGTPTQPGVDGPYRNRSIEENLDLFERMKNGEFDEGSHVLRAKIDMGHTNMLMRDPLMYRILKRHHHRTGNDWCIYPMYDWTHGESDYIESISHSLCSLEFKPHRELYDWFLDQVVEDDKLRPKQREFARLNLSYTIMSKRKLLRLVEENIVSGWDDPRMPTISGLRRRGYTPNAIKKFIETVGVAKRDNIIDVALLEFCIREDLNKTAPRVMAVLDPVKLVITNYPEGKEEWLEAENNQEDDSAGFRKVPFSRELYIERDDFKEQAGSKFFRLTLDQQVRLKNAYIVKAESVVKDDAGNIMEIHGTYSEDPSIKVKSTIHWVSVRHAVKAEVREYDRLFMHESPDTHPEKDFMEFLNPESLKLVTAYVEPSLKDAKVNDRFQFQRLGYFSVDEDSTSEKLVFNKTVGLRDSWAKESKGSGATGKKIQSQPKPKNNQPQRKAIDIIQQLGKKYTNLPEEKQLATKAEIQELAKNVTYEELQPWFNTAAKKVGTRIATMITLGVLLEQGLERNEDVDVFITAGMEDKNEALVTITKSL</sequence>
<dbReference type="Gene3D" id="1.10.1160.10">
    <property type="entry name" value="Glutamyl-trna Synthetase, Domain 2"/>
    <property type="match status" value="1"/>
</dbReference>
<evidence type="ECO:0000256" key="8">
    <source>
        <dbReference type="RuleBase" id="RU363037"/>
    </source>
</evidence>
<evidence type="ECO:0000259" key="11">
    <source>
        <dbReference type="Pfam" id="PF03950"/>
    </source>
</evidence>
<evidence type="ECO:0000259" key="12">
    <source>
        <dbReference type="Pfam" id="PF20974"/>
    </source>
</evidence>
<feature type="domain" description="Glutamyl/glutaminyl-tRNA synthetase class Ib catalytic" evidence="10">
    <location>
        <begin position="28"/>
        <end position="338"/>
    </location>
</feature>
<dbReference type="InterPro" id="IPR049437">
    <property type="entry name" value="tRNA-synt_1c_C2"/>
</dbReference>
<accession>A0ABS3SPA9</accession>
<dbReference type="InterPro" id="IPR011035">
    <property type="entry name" value="Ribosomal_bL25/Gln-tRNA_synth"/>
</dbReference>
<feature type="compositionally biased region" description="Low complexity" evidence="9">
    <location>
        <begin position="557"/>
        <end position="571"/>
    </location>
</feature>
<comment type="similarity">
    <text evidence="8">Belongs to the class-I aminoacyl-tRNA synthetase family.</text>
</comment>
<feature type="region of interest" description="Disordered" evidence="9">
    <location>
        <begin position="125"/>
        <end position="145"/>
    </location>
</feature>
<keyword evidence="1" id="KW-0963">Cytoplasm</keyword>
<feature type="region of interest" description="Disordered" evidence="9">
    <location>
        <begin position="546"/>
        <end position="572"/>
    </location>
</feature>
<keyword evidence="2 8" id="KW-0436">Ligase</keyword>
<dbReference type="GO" id="GO:0016874">
    <property type="term" value="F:ligase activity"/>
    <property type="evidence" value="ECO:0007669"/>
    <property type="project" value="UniProtKB-KW"/>
</dbReference>
<evidence type="ECO:0000256" key="7">
    <source>
        <dbReference type="NCBIfam" id="TIGR00440"/>
    </source>
</evidence>
<dbReference type="Gene3D" id="2.40.240.10">
    <property type="entry name" value="Ribosomal Protein L25, Chain P"/>
    <property type="match status" value="2"/>
</dbReference>
<evidence type="ECO:0000256" key="1">
    <source>
        <dbReference type="ARBA" id="ARBA00022490"/>
    </source>
</evidence>
<evidence type="ECO:0000256" key="6">
    <source>
        <dbReference type="ARBA" id="ARBA00023146"/>
    </source>
</evidence>
<keyword evidence="4 8" id="KW-0067">ATP-binding</keyword>
<evidence type="ECO:0000256" key="2">
    <source>
        <dbReference type="ARBA" id="ARBA00022598"/>
    </source>
</evidence>
<dbReference type="InterPro" id="IPR020056">
    <property type="entry name" value="Rbsml_bL25/Gln-tRNA_synth_N"/>
</dbReference>
<dbReference type="Gene3D" id="3.40.50.620">
    <property type="entry name" value="HUPs"/>
    <property type="match status" value="1"/>
</dbReference>
<organism evidence="13 14">
    <name type="scientific">Gelidibacter pelagius</name>
    <dbReference type="NCBI Taxonomy" id="2819985"/>
    <lineage>
        <taxon>Bacteria</taxon>
        <taxon>Pseudomonadati</taxon>
        <taxon>Bacteroidota</taxon>
        <taxon>Flavobacteriia</taxon>
        <taxon>Flavobacteriales</taxon>
        <taxon>Flavobacteriaceae</taxon>
        <taxon>Gelidibacter</taxon>
    </lineage>
</organism>
<dbReference type="EMBL" id="JAGEVG010000001">
    <property type="protein sequence ID" value="MBO3096772.1"/>
    <property type="molecule type" value="Genomic_DNA"/>
</dbReference>
<dbReference type="Pfam" id="PF20974">
    <property type="entry name" value="tRNA-synt_1c_C2"/>
    <property type="match status" value="1"/>
</dbReference>
<evidence type="ECO:0000256" key="3">
    <source>
        <dbReference type="ARBA" id="ARBA00022741"/>
    </source>
</evidence>
<feature type="domain" description="Glutamyl/glutaminyl-tRNA synthetase class Ib anti-codon binding" evidence="11">
    <location>
        <begin position="341"/>
        <end position="440"/>
    </location>
</feature>
<keyword evidence="5 8" id="KW-0648">Protein biosynthesis</keyword>
<comment type="caution">
    <text evidence="13">The sequence shown here is derived from an EMBL/GenBank/DDBJ whole genome shotgun (WGS) entry which is preliminary data.</text>
</comment>
<evidence type="ECO:0000259" key="10">
    <source>
        <dbReference type="Pfam" id="PF00749"/>
    </source>
</evidence>
<keyword evidence="6 8" id="KW-0030">Aminoacyl-tRNA synthetase</keyword>
<dbReference type="Proteomes" id="UP000681315">
    <property type="component" value="Unassembled WGS sequence"/>
</dbReference>
<evidence type="ECO:0000256" key="4">
    <source>
        <dbReference type="ARBA" id="ARBA00022840"/>
    </source>
</evidence>
<feature type="domain" description="tRNA synthetases class I (E and Q) anti-codon binding" evidence="12">
    <location>
        <begin position="451"/>
        <end position="525"/>
    </location>
</feature>
<dbReference type="InterPro" id="IPR004514">
    <property type="entry name" value="Gln-tRNA-synth"/>
</dbReference>
<dbReference type="SUPFAM" id="SSF50715">
    <property type="entry name" value="Ribosomal protein L25-like"/>
    <property type="match status" value="1"/>
</dbReference>